<dbReference type="PRINTS" id="PR01035">
    <property type="entry name" value="TCRTETA"/>
</dbReference>
<feature type="transmembrane region" description="Helical" evidence="7">
    <location>
        <begin position="405"/>
        <end position="430"/>
    </location>
</feature>
<comment type="subcellular location">
    <subcellularLocation>
        <location evidence="1">Membrane</location>
        <topology evidence="1">Multi-pass membrane protein</topology>
    </subcellularLocation>
</comment>
<keyword evidence="5 7" id="KW-0472">Membrane</keyword>
<feature type="transmembrane region" description="Helical" evidence="7">
    <location>
        <begin position="79"/>
        <end position="98"/>
    </location>
</feature>
<accession>A0A8H7FA42</accession>
<gene>
    <name evidence="9" type="ORF">Agabi119p4_230</name>
</gene>
<keyword evidence="2" id="KW-0813">Transport</keyword>
<proteinExistence type="predicted"/>
<evidence type="ECO:0000256" key="7">
    <source>
        <dbReference type="SAM" id="Phobius"/>
    </source>
</evidence>
<feature type="transmembrane region" description="Helical" evidence="7">
    <location>
        <begin position="42"/>
        <end position="63"/>
    </location>
</feature>
<organism evidence="9 10">
    <name type="scientific">Agaricus bisporus var. burnettii</name>
    <dbReference type="NCBI Taxonomy" id="192524"/>
    <lineage>
        <taxon>Eukaryota</taxon>
        <taxon>Fungi</taxon>
        <taxon>Dikarya</taxon>
        <taxon>Basidiomycota</taxon>
        <taxon>Agaricomycotina</taxon>
        <taxon>Agaricomycetes</taxon>
        <taxon>Agaricomycetidae</taxon>
        <taxon>Agaricales</taxon>
        <taxon>Agaricineae</taxon>
        <taxon>Agaricaceae</taxon>
        <taxon>Agaricus</taxon>
    </lineage>
</organism>
<dbReference type="FunFam" id="1.20.1250.20:FF:000172">
    <property type="entry name" value="MFS multidrug resistance transporter"/>
    <property type="match status" value="1"/>
</dbReference>
<feature type="transmembrane region" description="Helical" evidence="7">
    <location>
        <begin position="170"/>
        <end position="189"/>
    </location>
</feature>
<feature type="transmembrane region" description="Helical" evidence="7">
    <location>
        <begin position="306"/>
        <end position="326"/>
    </location>
</feature>
<name>A0A8H7FA42_AGABI</name>
<feature type="transmembrane region" description="Helical" evidence="7">
    <location>
        <begin position="110"/>
        <end position="128"/>
    </location>
</feature>
<dbReference type="GO" id="GO:0015137">
    <property type="term" value="F:citrate transmembrane transporter activity"/>
    <property type="evidence" value="ECO:0007669"/>
    <property type="project" value="UniProtKB-ARBA"/>
</dbReference>
<comment type="caution">
    <text evidence="9">The sequence shown here is derived from an EMBL/GenBank/DDBJ whole genome shotgun (WGS) entry which is preliminary data.</text>
</comment>
<dbReference type="EMBL" id="JABXXO010000001">
    <property type="protein sequence ID" value="KAF7784065.1"/>
    <property type="molecule type" value="Genomic_DNA"/>
</dbReference>
<dbReference type="InterPro" id="IPR011701">
    <property type="entry name" value="MFS"/>
</dbReference>
<sequence>MASDKPSTSSHDHDHADVEKVEEIPLPQVLDDKHAFSKAEKWTIVVIIAFAGLFSPLTANIYFPAIPTLSIAFHKSTELINLTVTMYMILQGIAPMIWGTLSDNVGRRPVTAACLLVLSLSCVGLALVPTNAYWLLMILRCLQSAGSASTIAIGAGVVSDISTPEERAGFFGFFTLGPMVGPAIGPVIGGALAQGLGWRSIFWFLCIAAALCLVMIISIMPETLTAVRYKKDPLSRILYTPLLPIVGRGQANQPSNIPPKKKLQNPLKLFTKPDIVLLLAITAIICAVFYGIIASISTLFNDTYDYLNVTTIGLCFLAIGGGMAIGSSINGKLMDKWFEKEKQRFAKDMAAAGKQVDMKDLAKNPDFPLEHARLVLLPPMIIILAACTAGYGWALEKRVNIACPLILQIIMGYMCIGVMNASSTIMIDLVPGQGSAITACNNLVRCLLSAALVSVIQLIFDGIGVGWTYILLTGLTLLSLPVTYLELKIGPRIRRKRFNALTIPN</sequence>
<dbReference type="GO" id="GO:0005886">
    <property type="term" value="C:plasma membrane"/>
    <property type="evidence" value="ECO:0007669"/>
    <property type="project" value="TreeGrafter"/>
</dbReference>
<dbReference type="InterPro" id="IPR036259">
    <property type="entry name" value="MFS_trans_sf"/>
</dbReference>
<keyword evidence="3 7" id="KW-0812">Transmembrane</keyword>
<dbReference type="GO" id="GO:0140115">
    <property type="term" value="P:export across plasma membrane"/>
    <property type="evidence" value="ECO:0007669"/>
    <property type="project" value="UniProtKB-ARBA"/>
</dbReference>
<dbReference type="InterPro" id="IPR020846">
    <property type="entry name" value="MFS_dom"/>
</dbReference>
<evidence type="ECO:0000256" key="3">
    <source>
        <dbReference type="ARBA" id="ARBA00022692"/>
    </source>
</evidence>
<feature type="domain" description="Major facilitator superfamily (MFS) profile" evidence="8">
    <location>
        <begin position="44"/>
        <end position="491"/>
    </location>
</feature>
<dbReference type="Pfam" id="PF07690">
    <property type="entry name" value="MFS_1"/>
    <property type="match status" value="1"/>
</dbReference>
<feature type="transmembrane region" description="Helical" evidence="7">
    <location>
        <begin position="466"/>
        <end position="487"/>
    </location>
</feature>
<evidence type="ECO:0000256" key="6">
    <source>
        <dbReference type="ARBA" id="ARBA00023180"/>
    </source>
</evidence>
<feature type="transmembrane region" description="Helical" evidence="7">
    <location>
        <begin position="201"/>
        <end position="221"/>
    </location>
</feature>
<dbReference type="SUPFAM" id="SSF103473">
    <property type="entry name" value="MFS general substrate transporter"/>
    <property type="match status" value="1"/>
</dbReference>
<dbReference type="AlphaFoldDB" id="A0A8H7FA42"/>
<protein>
    <recommendedName>
        <fullName evidence="8">Major facilitator superfamily (MFS) profile domain-containing protein</fullName>
    </recommendedName>
</protein>
<dbReference type="FunFam" id="1.20.1720.10:FF:000009">
    <property type="entry name" value="MFS multidrug transporter"/>
    <property type="match status" value="1"/>
</dbReference>
<evidence type="ECO:0000256" key="1">
    <source>
        <dbReference type="ARBA" id="ARBA00004141"/>
    </source>
</evidence>
<feature type="transmembrane region" description="Helical" evidence="7">
    <location>
        <begin position="275"/>
        <end position="300"/>
    </location>
</feature>
<evidence type="ECO:0000313" key="9">
    <source>
        <dbReference type="EMBL" id="KAF7784065.1"/>
    </source>
</evidence>
<evidence type="ECO:0000256" key="5">
    <source>
        <dbReference type="ARBA" id="ARBA00023136"/>
    </source>
</evidence>
<dbReference type="PANTHER" id="PTHR23502">
    <property type="entry name" value="MAJOR FACILITATOR SUPERFAMILY"/>
    <property type="match status" value="1"/>
</dbReference>
<feature type="transmembrane region" description="Helical" evidence="7">
    <location>
        <begin position="442"/>
        <end position="460"/>
    </location>
</feature>
<dbReference type="PANTHER" id="PTHR23502:SF51">
    <property type="entry name" value="QUINIDINE RESISTANCE PROTEIN 1-RELATED"/>
    <property type="match status" value="1"/>
</dbReference>
<reference evidence="9 10" key="1">
    <citation type="journal article" name="Sci. Rep.">
        <title>Telomere-to-telomere assembled and centromere annotated genomes of the two main subspecies of the button mushroom Agaricus bisporus reveal especially polymorphic chromosome ends.</title>
        <authorList>
            <person name="Sonnenberg A.S.M."/>
            <person name="Sedaghat-Telgerd N."/>
            <person name="Lavrijssen B."/>
            <person name="Ohm R.A."/>
            <person name="Hendrickx P.M."/>
            <person name="Scholtmeijer K."/>
            <person name="Baars J.J.P."/>
            <person name="van Peer A."/>
        </authorList>
    </citation>
    <scope>NUCLEOTIDE SEQUENCE [LARGE SCALE GENOMIC DNA]</scope>
    <source>
        <strain evidence="9 10">H119_p4</strain>
    </source>
</reference>
<evidence type="ECO:0000256" key="2">
    <source>
        <dbReference type="ARBA" id="ARBA00022448"/>
    </source>
</evidence>
<dbReference type="Proteomes" id="UP000629468">
    <property type="component" value="Unassembled WGS sequence"/>
</dbReference>
<evidence type="ECO:0000259" key="8">
    <source>
        <dbReference type="PROSITE" id="PS50850"/>
    </source>
</evidence>
<dbReference type="PROSITE" id="PS50850">
    <property type="entry name" value="MFS"/>
    <property type="match status" value="1"/>
</dbReference>
<evidence type="ECO:0000256" key="4">
    <source>
        <dbReference type="ARBA" id="ARBA00022989"/>
    </source>
</evidence>
<keyword evidence="6" id="KW-0325">Glycoprotein</keyword>
<dbReference type="Gene3D" id="1.20.1250.20">
    <property type="entry name" value="MFS general substrate transporter like domains"/>
    <property type="match status" value="1"/>
</dbReference>
<dbReference type="InterPro" id="IPR001958">
    <property type="entry name" value="Tet-R_TetA/multi-R_MdtG-like"/>
</dbReference>
<evidence type="ECO:0000313" key="10">
    <source>
        <dbReference type="Proteomes" id="UP000629468"/>
    </source>
</evidence>
<keyword evidence="4 7" id="KW-1133">Transmembrane helix</keyword>
<feature type="transmembrane region" description="Helical" evidence="7">
    <location>
        <begin position="374"/>
        <end position="393"/>
    </location>
</feature>